<proteinExistence type="predicted"/>
<reference evidence="2 3" key="1">
    <citation type="submission" date="2019-04" db="EMBL/GenBank/DDBJ databases">
        <title>Chromosome genome assembly for Takifugu flavidus.</title>
        <authorList>
            <person name="Xiao S."/>
        </authorList>
    </citation>
    <scope>NUCLEOTIDE SEQUENCE [LARGE SCALE GENOMIC DNA]</scope>
    <source>
        <strain evidence="2">HTHZ2018</strain>
        <tissue evidence="2">Muscle</tissue>
    </source>
</reference>
<accession>A0A5C6N6C6</accession>
<sequence length="90" mass="10294">MLPRLEEPQREDEEGPQRRQQQRGDGMFLWGLSRKPQWQHPPAAPPQHLWVSEPWEGPAVQTDTVTPLLCTTTFTHFLRGPAEEPGTSDP</sequence>
<evidence type="ECO:0000313" key="2">
    <source>
        <dbReference type="EMBL" id="TWW61257.1"/>
    </source>
</evidence>
<dbReference type="Proteomes" id="UP000324091">
    <property type="component" value="Chromosome 5"/>
</dbReference>
<keyword evidence="3" id="KW-1185">Reference proteome</keyword>
<evidence type="ECO:0000313" key="3">
    <source>
        <dbReference type="Proteomes" id="UP000324091"/>
    </source>
</evidence>
<name>A0A5C6N6C6_9TELE</name>
<organism evidence="2 3">
    <name type="scientific">Takifugu flavidus</name>
    <name type="common">sansaifugu</name>
    <dbReference type="NCBI Taxonomy" id="433684"/>
    <lineage>
        <taxon>Eukaryota</taxon>
        <taxon>Metazoa</taxon>
        <taxon>Chordata</taxon>
        <taxon>Craniata</taxon>
        <taxon>Vertebrata</taxon>
        <taxon>Euteleostomi</taxon>
        <taxon>Actinopterygii</taxon>
        <taxon>Neopterygii</taxon>
        <taxon>Teleostei</taxon>
        <taxon>Neoteleostei</taxon>
        <taxon>Acanthomorphata</taxon>
        <taxon>Eupercaria</taxon>
        <taxon>Tetraodontiformes</taxon>
        <taxon>Tetradontoidea</taxon>
        <taxon>Tetraodontidae</taxon>
        <taxon>Takifugu</taxon>
    </lineage>
</organism>
<comment type="caution">
    <text evidence="2">The sequence shown here is derived from an EMBL/GenBank/DDBJ whole genome shotgun (WGS) entry which is preliminary data.</text>
</comment>
<evidence type="ECO:0000256" key="1">
    <source>
        <dbReference type="SAM" id="MobiDB-lite"/>
    </source>
</evidence>
<dbReference type="AlphaFoldDB" id="A0A5C6N6C6"/>
<feature type="region of interest" description="Disordered" evidence="1">
    <location>
        <begin position="1"/>
        <end position="26"/>
    </location>
</feature>
<dbReference type="EMBL" id="RHFK02000018">
    <property type="protein sequence ID" value="TWW61257.1"/>
    <property type="molecule type" value="Genomic_DNA"/>
</dbReference>
<protein>
    <submittedName>
        <fullName evidence="2">Uncharacterized protein</fullName>
    </submittedName>
</protein>
<gene>
    <name evidence="2" type="ORF">D4764_05G0013470</name>
</gene>